<reference evidence="1 2" key="1">
    <citation type="submission" date="2022-04" db="EMBL/GenBank/DDBJ databases">
        <title>Human microbiome associated bacterial genomes.</title>
        <authorList>
            <person name="Sandstrom S."/>
            <person name="Salamzade R."/>
            <person name="Kalan L.R."/>
        </authorList>
    </citation>
    <scope>NUCLEOTIDE SEQUENCE [LARGE SCALE GENOMIC DNA]</scope>
    <source>
        <strain evidence="2">p3-SID767</strain>
    </source>
</reference>
<comment type="caution">
    <text evidence="1">The sequence shown here is derived from an EMBL/GenBank/DDBJ whole genome shotgun (WGS) entry which is preliminary data.</text>
</comment>
<protein>
    <submittedName>
        <fullName evidence="1">Uncharacterized protein</fullName>
    </submittedName>
</protein>
<keyword evidence="2" id="KW-1185">Reference proteome</keyword>
<accession>A0ABT2HR28</accession>
<dbReference type="RefSeq" id="WP_260073156.1">
    <property type="nucleotide sequence ID" value="NZ_JALXMO010000016.1"/>
</dbReference>
<name>A0ABT2HR28_9MICC</name>
<gene>
    <name evidence="1" type="ORF">M3B43_07385</name>
</gene>
<evidence type="ECO:0000313" key="1">
    <source>
        <dbReference type="EMBL" id="MCT1607150.1"/>
    </source>
</evidence>
<proteinExistence type="predicted"/>
<dbReference type="Proteomes" id="UP001205046">
    <property type="component" value="Unassembled WGS sequence"/>
</dbReference>
<organism evidence="1 2">
    <name type="scientific">Nesterenkonia massiliensis</name>
    <dbReference type="NCBI Taxonomy" id="1232429"/>
    <lineage>
        <taxon>Bacteria</taxon>
        <taxon>Bacillati</taxon>
        <taxon>Actinomycetota</taxon>
        <taxon>Actinomycetes</taxon>
        <taxon>Micrococcales</taxon>
        <taxon>Micrococcaceae</taxon>
        <taxon>Nesterenkonia</taxon>
    </lineage>
</organism>
<sequence length="253" mass="27470">MRGKLRPSKRPAKIRLRVQVNNLPAGAAVELTDVQLQPGATHSGWLPHVTELPWSAGVSEADMLPTMSLTRLTERVDALEAQPPSGSGPDAVARQMAALADERAAEAHATATDGLARLEATQSTLKDALARLDAVESDIDIVEVPLEASWLAEGLEFMTPARDRNYIEVDNKYVTIYFAVFTTRHPLSHPRYLIGTNVIPAELRPSAPVRNIGIQAGGRVVPALWGRPGRLEIEGADLRDGAWINGFVKGRRP</sequence>
<dbReference type="EMBL" id="JALXMO010000016">
    <property type="protein sequence ID" value="MCT1607150.1"/>
    <property type="molecule type" value="Genomic_DNA"/>
</dbReference>
<evidence type="ECO:0000313" key="2">
    <source>
        <dbReference type="Proteomes" id="UP001205046"/>
    </source>
</evidence>